<feature type="compositionally biased region" description="Basic and acidic residues" evidence="1">
    <location>
        <begin position="1"/>
        <end position="21"/>
    </location>
</feature>
<evidence type="ECO:0000256" key="1">
    <source>
        <dbReference type="SAM" id="MobiDB-lite"/>
    </source>
</evidence>
<keyword evidence="4" id="KW-1185">Reference proteome</keyword>
<evidence type="ECO:0000313" key="4">
    <source>
        <dbReference type="Proteomes" id="UP000215914"/>
    </source>
</evidence>
<organism evidence="3 4">
    <name type="scientific">Helianthus annuus</name>
    <name type="common">Common sunflower</name>
    <dbReference type="NCBI Taxonomy" id="4232"/>
    <lineage>
        <taxon>Eukaryota</taxon>
        <taxon>Viridiplantae</taxon>
        <taxon>Streptophyta</taxon>
        <taxon>Embryophyta</taxon>
        <taxon>Tracheophyta</taxon>
        <taxon>Spermatophyta</taxon>
        <taxon>Magnoliopsida</taxon>
        <taxon>eudicotyledons</taxon>
        <taxon>Gunneridae</taxon>
        <taxon>Pentapetalae</taxon>
        <taxon>asterids</taxon>
        <taxon>campanulids</taxon>
        <taxon>Asterales</taxon>
        <taxon>Asteraceae</taxon>
        <taxon>Asteroideae</taxon>
        <taxon>Heliantheae alliance</taxon>
        <taxon>Heliantheae</taxon>
        <taxon>Helianthus</taxon>
    </lineage>
</organism>
<reference evidence="4" key="1">
    <citation type="journal article" date="2017" name="Nature">
        <title>The sunflower genome provides insights into oil metabolism, flowering and Asterid evolution.</title>
        <authorList>
            <person name="Badouin H."/>
            <person name="Gouzy J."/>
            <person name="Grassa C.J."/>
            <person name="Murat F."/>
            <person name="Staton S.E."/>
            <person name="Cottret L."/>
            <person name="Lelandais-Briere C."/>
            <person name="Owens G.L."/>
            <person name="Carrere S."/>
            <person name="Mayjonade B."/>
            <person name="Legrand L."/>
            <person name="Gill N."/>
            <person name="Kane N.C."/>
            <person name="Bowers J.E."/>
            <person name="Hubner S."/>
            <person name="Bellec A."/>
            <person name="Berard A."/>
            <person name="Berges H."/>
            <person name="Blanchet N."/>
            <person name="Boniface M.C."/>
            <person name="Brunel D."/>
            <person name="Catrice O."/>
            <person name="Chaidir N."/>
            <person name="Claudel C."/>
            <person name="Donnadieu C."/>
            <person name="Faraut T."/>
            <person name="Fievet G."/>
            <person name="Helmstetter N."/>
            <person name="King M."/>
            <person name="Knapp S.J."/>
            <person name="Lai Z."/>
            <person name="Le Paslier M.C."/>
            <person name="Lippi Y."/>
            <person name="Lorenzon L."/>
            <person name="Mandel J.R."/>
            <person name="Marage G."/>
            <person name="Marchand G."/>
            <person name="Marquand E."/>
            <person name="Bret-Mestries E."/>
            <person name="Morien E."/>
            <person name="Nambeesan S."/>
            <person name="Nguyen T."/>
            <person name="Pegot-Espagnet P."/>
            <person name="Pouilly N."/>
            <person name="Raftis F."/>
            <person name="Sallet E."/>
            <person name="Schiex T."/>
            <person name="Thomas J."/>
            <person name="Vandecasteele C."/>
            <person name="Vares D."/>
            <person name="Vear F."/>
            <person name="Vautrin S."/>
            <person name="Crespi M."/>
            <person name="Mangin B."/>
            <person name="Burke J.M."/>
            <person name="Salse J."/>
            <person name="Munos S."/>
            <person name="Vincourt P."/>
            <person name="Rieseberg L.H."/>
            <person name="Langlade N.B."/>
        </authorList>
    </citation>
    <scope>NUCLEOTIDE SEQUENCE [LARGE SCALE GENOMIC DNA]</scope>
    <source>
        <strain evidence="4">cv. SF193</strain>
    </source>
</reference>
<proteinExistence type="predicted"/>
<dbReference type="AlphaFoldDB" id="A0A251VAI0"/>
<accession>A0A251VAI0</accession>
<protein>
    <submittedName>
        <fullName evidence="3">Putative G-box binding protein, multifunctional mosaic region</fullName>
    </submittedName>
</protein>
<dbReference type="InParanoid" id="A0A251VAI0"/>
<feature type="compositionally biased region" description="Polar residues" evidence="1">
    <location>
        <begin position="22"/>
        <end position="35"/>
    </location>
</feature>
<dbReference type="InterPro" id="IPR012900">
    <property type="entry name" value="MFMR"/>
</dbReference>
<name>A0A251VAI0_HELAN</name>
<dbReference type="Proteomes" id="UP000215914">
    <property type="component" value="Chromosome 3"/>
</dbReference>
<evidence type="ECO:0000259" key="2">
    <source>
        <dbReference type="Pfam" id="PF07777"/>
    </source>
</evidence>
<gene>
    <name evidence="3" type="ORF">HannXRQ_Chr03g0081411</name>
</gene>
<dbReference type="EMBL" id="CM007892">
    <property type="protein sequence ID" value="OTG31962.1"/>
    <property type="molecule type" value="Genomic_DNA"/>
</dbReference>
<sequence>MGSSEKDKPAKEAKDATKESNTENSQEQTSGTVKGTVTPDWTGFQPYPHMPPHGFMASSPQAHPYMWGVQHMMPPYRYSTSSICCHVSSWWHLCSSVYAPGSYPFNPYAMPSPNGVPKLLVILLEIRKLMVSHRMEGKTSD</sequence>
<feature type="region of interest" description="Disordered" evidence="1">
    <location>
        <begin position="1"/>
        <end position="45"/>
    </location>
</feature>
<dbReference type="Pfam" id="PF07777">
    <property type="entry name" value="MFMR"/>
    <property type="match status" value="1"/>
</dbReference>
<feature type="domain" description="G-box binding protein multifunctional mosaic region" evidence="2">
    <location>
        <begin position="1"/>
        <end position="86"/>
    </location>
</feature>
<evidence type="ECO:0000313" key="3">
    <source>
        <dbReference type="EMBL" id="OTG31962.1"/>
    </source>
</evidence>